<organism evidence="2">
    <name type="scientific">marine sediment metagenome</name>
    <dbReference type="NCBI Taxonomy" id="412755"/>
    <lineage>
        <taxon>unclassified sequences</taxon>
        <taxon>metagenomes</taxon>
        <taxon>ecological metagenomes</taxon>
    </lineage>
</organism>
<feature type="non-terminal residue" evidence="2">
    <location>
        <position position="1"/>
    </location>
</feature>
<proteinExistence type="predicted"/>
<comment type="caution">
    <text evidence="2">The sequence shown here is derived from an EMBL/GenBank/DDBJ whole genome shotgun (WGS) entry which is preliminary data.</text>
</comment>
<reference evidence="2" key="1">
    <citation type="journal article" date="2014" name="Front. Microbiol.">
        <title>High frequency of phylogenetically diverse reductive dehalogenase-homologous genes in deep subseafloor sedimentary metagenomes.</title>
        <authorList>
            <person name="Kawai M."/>
            <person name="Futagami T."/>
            <person name="Toyoda A."/>
            <person name="Takaki Y."/>
            <person name="Nishi S."/>
            <person name="Hori S."/>
            <person name="Arai W."/>
            <person name="Tsubouchi T."/>
            <person name="Morono Y."/>
            <person name="Uchiyama I."/>
            <person name="Ito T."/>
            <person name="Fujiyama A."/>
            <person name="Inagaki F."/>
            <person name="Takami H."/>
        </authorList>
    </citation>
    <scope>NUCLEOTIDE SEQUENCE</scope>
    <source>
        <strain evidence="2">Expedition CK06-06</strain>
    </source>
</reference>
<name>X1L0I6_9ZZZZ</name>
<feature type="region of interest" description="Disordered" evidence="1">
    <location>
        <begin position="1"/>
        <end position="45"/>
    </location>
</feature>
<dbReference type="EMBL" id="BARV01010482">
    <property type="protein sequence ID" value="GAI12847.1"/>
    <property type="molecule type" value="Genomic_DNA"/>
</dbReference>
<sequence length="45" mass="5165">GDIALDKEKLRPSPQKQPSSYARPELEPSLPEQTLLLYRTKGRKE</sequence>
<evidence type="ECO:0000313" key="2">
    <source>
        <dbReference type="EMBL" id="GAI12847.1"/>
    </source>
</evidence>
<evidence type="ECO:0000256" key="1">
    <source>
        <dbReference type="SAM" id="MobiDB-lite"/>
    </source>
</evidence>
<feature type="compositionally biased region" description="Basic and acidic residues" evidence="1">
    <location>
        <begin position="1"/>
        <end position="11"/>
    </location>
</feature>
<gene>
    <name evidence="2" type="ORF">S06H3_20271</name>
</gene>
<dbReference type="AlphaFoldDB" id="X1L0I6"/>
<protein>
    <submittedName>
        <fullName evidence="2">Uncharacterized protein</fullName>
    </submittedName>
</protein>
<accession>X1L0I6</accession>